<dbReference type="KEGG" id="gbm:Gbem_1832"/>
<sequence length="316" mass="35176">MTATLLLIFVAVFLGTFPLFSLFTRARHSYLLRHRLRKMEGGATRGTAESEHVLLPEPTTAERVLARLPLAAFFKRQVALSGVNISTLGFLLFTGSISALGFIVLFAWKENVFLALLAAMALGAFPFAYLNYHRKKRRRLFAEQLPDAMVMMARSLRAGHSLAAAVELIGLELPEPIGGLFKLAYEQQKLGVRIADSLISLRERVESQDFNFFLTVTRINSESGGNLSEILDKLAETLRSRLQIRRQVEVITAEGRISGYVLVALPVVMFAGLYLLRPGYLDVFFTQRLCQLILGAAVLGQVVGFFIIRKIVNISI</sequence>
<keyword evidence="3 6" id="KW-0812">Transmembrane</keyword>
<dbReference type="AlphaFoldDB" id="B5EAY6"/>
<feature type="domain" description="Type II secretion system protein GspF" evidence="7">
    <location>
        <begin position="152"/>
        <end position="273"/>
    </location>
</feature>
<dbReference type="STRING" id="404380.Gbem_1832"/>
<evidence type="ECO:0000256" key="6">
    <source>
        <dbReference type="SAM" id="Phobius"/>
    </source>
</evidence>
<organism evidence="8 9">
    <name type="scientific">Citrifermentans bemidjiense (strain ATCC BAA-1014 / DSM 16622 / JCM 12645 / Bem)</name>
    <name type="common">Geobacter bemidjiensis</name>
    <dbReference type="NCBI Taxonomy" id="404380"/>
    <lineage>
        <taxon>Bacteria</taxon>
        <taxon>Pseudomonadati</taxon>
        <taxon>Thermodesulfobacteriota</taxon>
        <taxon>Desulfuromonadia</taxon>
        <taxon>Geobacterales</taxon>
        <taxon>Geobacteraceae</taxon>
        <taxon>Citrifermentans</taxon>
    </lineage>
</organism>
<feature type="transmembrane region" description="Helical" evidence="6">
    <location>
        <begin position="6"/>
        <end position="26"/>
    </location>
</feature>
<dbReference type="RefSeq" id="WP_012530266.1">
    <property type="nucleotide sequence ID" value="NC_011146.1"/>
</dbReference>
<feature type="transmembrane region" description="Helical" evidence="6">
    <location>
        <begin position="85"/>
        <end position="106"/>
    </location>
</feature>
<reference evidence="8 9" key="2">
    <citation type="journal article" date="2010" name="BMC Genomics">
        <title>The genome of Geobacter bemidjiensis, exemplar for the subsurface clade of Geobacter species that predominate in Fe(III)-reducing subsurface environments.</title>
        <authorList>
            <person name="Aklujkar M."/>
            <person name="Young N.D."/>
            <person name="Holmes D."/>
            <person name="Chavan M."/>
            <person name="Risso C."/>
            <person name="Kiss H.E."/>
            <person name="Han C.S."/>
            <person name="Land M.L."/>
            <person name="Lovley D.R."/>
        </authorList>
    </citation>
    <scope>NUCLEOTIDE SEQUENCE [LARGE SCALE GENOMIC DNA]</scope>
    <source>
        <strain evidence="9">ATCC BAA-1014 / DSM 16622 / JCM 12645 / Bem</strain>
    </source>
</reference>
<proteinExistence type="predicted"/>
<name>B5EAY6_CITBB</name>
<dbReference type="Gene3D" id="1.20.81.30">
    <property type="entry name" value="Type II secretion system (T2SS), domain F"/>
    <property type="match status" value="1"/>
</dbReference>
<evidence type="ECO:0000259" key="7">
    <source>
        <dbReference type="Pfam" id="PF00482"/>
    </source>
</evidence>
<dbReference type="InterPro" id="IPR042094">
    <property type="entry name" value="T2SS_GspF_sf"/>
</dbReference>
<reference evidence="8 9" key="1">
    <citation type="submission" date="2008-07" db="EMBL/GenBank/DDBJ databases">
        <title>Complete sequence of Geobacter bemidjiensis BEM.</title>
        <authorList>
            <consortium name="US DOE Joint Genome Institute"/>
            <person name="Lucas S."/>
            <person name="Copeland A."/>
            <person name="Lapidus A."/>
            <person name="Glavina del Rio T."/>
            <person name="Dalin E."/>
            <person name="Tice H."/>
            <person name="Bruce D."/>
            <person name="Goodwin L."/>
            <person name="Pitluck S."/>
            <person name="Kiss H."/>
            <person name="Brettin T."/>
            <person name="Detter J.C."/>
            <person name="Han C."/>
            <person name="Kuske C.R."/>
            <person name="Schmutz J."/>
            <person name="Larimer F."/>
            <person name="Land M."/>
            <person name="Hauser L."/>
            <person name="Kyrpides N."/>
            <person name="Lykidis A."/>
            <person name="Lovley D."/>
            <person name="Richardson P."/>
        </authorList>
    </citation>
    <scope>NUCLEOTIDE SEQUENCE [LARGE SCALE GENOMIC DNA]</scope>
    <source>
        <strain evidence="9">ATCC BAA-1014 / DSM 16622 / JCM 12645 / Bem</strain>
    </source>
</reference>
<feature type="transmembrane region" description="Helical" evidence="6">
    <location>
        <begin position="257"/>
        <end position="276"/>
    </location>
</feature>
<keyword evidence="9" id="KW-1185">Reference proteome</keyword>
<evidence type="ECO:0000313" key="9">
    <source>
        <dbReference type="Proteomes" id="UP000008825"/>
    </source>
</evidence>
<evidence type="ECO:0000256" key="2">
    <source>
        <dbReference type="ARBA" id="ARBA00022475"/>
    </source>
</evidence>
<dbReference type="InterPro" id="IPR018076">
    <property type="entry name" value="T2SS_GspF_dom"/>
</dbReference>
<dbReference type="Pfam" id="PF00482">
    <property type="entry name" value="T2SSF"/>
    <property type="match status" value="1"/>
</dbReference>
<evidence type="ECO:0000256" key="5">
    <source>
        <dbReference type="ARBA" id="ARBA00023136"/>
    </source>
</evidence>
<dbReference type="PANTHER" id="PTHR35007:SF1">
    <property type="entry name" value="PILUS ASSEMBLY PROTEIN"/>
    <property type="match status" value="1"/>
</dbReference>
<feature type="transmembrane region" description="Helical" evidence="6">
    <location>
        <begin position="112"/>
        <end position="132"/>
    </location>
</feature>
<dbReference type="EMBL" id="CP001124">
    <property type="protein sequence ID" value="ACH38847.1"/>
    <property type="molecule type" value="Genomic_DNA"/>
</dbReference>
<keyword evidence="5 6" id="KW-0472">Membrane</keyword>
<dbReference type="OrthoDB" id="597333at2"/>
<accession>B5EAY6</accession>
<dbReference type="eggNOG" id="COG4965">
    <property type="taxonomic scope" value="Bacteria"/>
</dbReference>
<keyword evidence="4 6" id="KW-1133">Transmembrane helix</keyword>
<evidence type="ECO:0000256" key="3">
    <source>
        <dbReference type="ARBA" id="ARBA00022692"/>
    </source>
</evidence>
<evidence type="ECO:0000256" key="1">
    <source>
        <dbReference type="ARBA" id="ARBA00004651"/>
    </source>
</evidence>
<evidence type="ECO:0000313" key="8">
    <source>
        <dbReference type="EMBL" id="ACH38847.1"/>
    </source>
</evidence>
<evidence type="ECO:0000256" key="4">
    <source>
        <dbReference type="ARBA" id="ARBA00022989"/>
    </source>
</evidence>
<dbReference type="PANTHER" id="PTHR35007">
    <property type="entry name" value="INTEGRAL MEMBRANE PROTEIN-RELATED"/>
    <property type="match status" value="1"/>
</dbReference>
<dbReference type="HOGENOM" id="CLU_064305_0_1_7"/>
<keyword evidence="2" id="KW-1003">Cell membrane</keyword>
<protein>
    <submittedName>
        <fullName evidence="8">Flp pilus inner membrane protein TadB, putative</fullName>
    </submittedName>
</protein>
<dbReference type="GO" id="GO:0005886">
    <property type="term" value="C:plasma membrane"/>
    <property type="evidence" value="ECO:0007669"/>
    <property type="project" value="UniProtKB-SubCell"/>
</dbReference>
<gene>
    <name evidence="8" type="primary">tadB-2</name>
    <name evidence="8" type="ordered locus">Gbem_1832</name>
</gene>
<comment type="subcellular location">
    <subcellularLocation>
        <location evidence="1">Cell membrane</location>
        <topology evidence="1">Multi-pass membrane protein</topology>
    </subcellularLocation>
</comment>
<feature type="transmembrane region" description="Helical" evidence="6">
    <location>
        <begin position="288"/>
        <end position="308"/>
    </location>
</feature>
<dbReference type="Proteomes" id="UP000008825">
    <property type="component" value="Chromosome"/>
</dbReference>